<dbReference type="GeneID" id="94361067"/>
<dbReference type="InterPro" id="IPR017850">
    <property type="entry name" value="Alkaline_phosphatase_core_sf"/>
</dbReference>
<reference evidence="1" key="1">
    <citation type="submission" date="2019-12" db="EMBL/GenBank/DDBJ databases">
        <title>Whole-genome sequence of Halomicrobium mukohataei pws1.</title>
        <authorList>
            <person name="Verma D.K."/>
            <person name="Gopal K."/>
            <person name="Prasad E.S."/>
        </authorList>
    </citation>
    <scope>NUCLEOTIDE SEQUENCE</scope>
    <source>
        <strain evidence="1">Pws1</strain>
    </source>
</reference>
<comment type="caution">
    <text evidence="1">The sequence shown here is derived from an EMBL/GenBank/DDBJ whole genome shotgun (WGS) entry which is preliminary data.</text>
</comment>
<proteinExistence type="predicted"/>
<dbReference type="AlphaFoldDB" id="A0A847UD63"/>
<dbReference type="Gene3D" id="3.40.720.10">
    <property type="entry name" value="Alkaline Phosphatase, subunit A"/>
    <property type="match status" value="1"/>
</dbReference>
<protein>
    <submittedName>
        <fullName evidence="1">Uncharacterized protein</fullName>
    </submittedName>
</protein>
<gene>
    <name evidence="1" type="ORF">GOC74_14210</name>
</gene>
<accession>A0A847UD63</accession>
<dbReference type="Proteomes" id="UP000608662">
    <property type="component" value="Unassembled WGS sequence"/>
</dbReference>
<dbReference type="RefSeq" id="WP_170094742.1">
    <property type="nucleotide sequence ID" value="NZ_WOYG01000001.1"/>
</dbReference>
<name>A0A847UD63_9EURY</name>
<dbReference type="EMBL" id="WOYG01000001">
    <property type="protein sequence ID" value="NLV11079.1"/>
    <property type="molecule type" value="Genomic_DNA"/>
</dbReference>
<dbReference type="OrthoDB" id="100846at2157"/>
<dbReference type="SUPFAM" id="SSF53649">
    <property type="entry name" value="Alkaline phosphatase-like"/>
    <property type="match status" value="1"/>
</dbReference>
<sequence>MKEPFPYRARKYLCQQVTGRRGGSQHRRLDATDWDILLVLDACRADALREVAHWPIETVTSPASCTPEWLGECVSSGVLDAATVVSGNAQYAKVADELGATVERYWERHWNDELSTVLPEPILDRVTEIADAETGPAVGHLQQPHWPYVAKLDGSWRLAYDDLGPWADSDGEIDSLQVAMARGHVDVEAASDAYSAAVWSVWDAIVPYLREWLDAGYTTVVTADHGEIFGRARELRLYEHPCGCHVDPLVEVPWVEFRPQTATDAAESVEGRLKALGYAE</sequence>
<evidence type="ECO:0000313" key="1">
    <source>
        <dbReference type="EMBL" id="NLV11079.1"/>
    </source>
</evidence>
<evidence type="ECO:0000313" key="2">
    <source>
        <dbReference type="Proteomes" id="UP000608662"/>
    </source>
</evidence>
<organism evidence="1 2">
    <name type="scientific">Halomicrobium mukohataei</name>
    <dbReference type="NCBI Taxonomy" id="57705"/>
    <lineage>
        <taxon>Archaea</taxon>
        <taxon>Methanobacteriati</taxon>
        <taxon>Methanobacteriota</taxon>
        <taxon>Stenosarchaea group</taxon>
        <taxon>Halobacteria</taxon>
        <taxon>Halobacteriales</taxon>
        <taxon>Haloarculaceae</taxon>
        <taxon>Halomicrobium</taxon>
    </lineage>
</organism>